<dbReference type="InterPro" id="IPR008226">
    <property type="entry name" value="Mini3_fam"/>
</dbReference>
<organism evidence="7">
    <name type="scientific">uncultured Anaerotruncus sp</name>
    <dbReference type="NCBI Taxonomy" id="905011"/>
    <lineage>
        <taxon>Bacteria</taxon>
        <taxon>Bacillati</taxon>
        <taxon>Bacillota</taxon>
        <taxon>Clostridia</taxon>
        <taxon>Eubacteriales</taxon>
        <taxon>Oscillospiraceae</taxon>
        <taxon>Anaerotruncus</taxon>
        <taxon>environmental samples</taxon>
    </lineage>
</organism>
<keyword evidence="1" id="KW-0690">Ribosome biogenesis</keyword>
<dbReference type="Gene3D" id="1.10.1520.10">
    <property type="entry name" value="Ribonuclease III domain"/>
    <property type="match status" value="1"/>
</dbReference>
<evidence type="ECO:0000256" key="1">
    <source>
        <dbReference type="ARBA" id="ARBA00022517"/>
    </source>
</evidence>
<dbReference type="PANTHER" id="PTHR34276:SF1">
    <property type="entry name" value="MINI-RIBONUCLEASE 3"/>
    <property type="match status" value="1"/>
</dbReference>
<dbReference type="SUPFAM" id="SSF69065">
    <property type="entry name" value="RNase III domain-like"/>
    <property type="match status" value="1"/>
</dbReference>
<dbReference type="InterPro" id="IPR000999">
    <property type="entry name" value="RNase_III_dom"/>
</dbReference>
<dbReference type="EC" id="3.1.26.-" evidence="7"/>
<gene>
    <name evidence="7" type="primary">mrnC</name>
    <name evidence="7" type="ORF">AULFYP135_00295</name>
</gene>
<protein>
    <submittedName>
        <fullName evidence="7">Mini-ribonuclease 3</fullName>
        <ecNumber evidence="7">3.1.26.-</ecNumber>
    </submittedName>
</protein>
<sequence length="110" mass="12466">MFELLVRERLAAQGSMPAHILHKKAVKKVCAVAQARGYDRVEPLLTDEELGILKRGRNANSTHVPRSCDPSDYRKATGVEALFGYLYLKGDLQRLETLYERMEDDGTEED</sequence>
<dbReference type="PIRSF" id="PIRSF005520">
    <property type="entry name" value="UCP005520"/>
    <property type="match status" value="1"/>
</dbReference>
<dbReference type="PANTHER" id="PTHR34276">
    <property type="entry name" value="MINI-RIBONUCLEASE 3"/>
    <property type="match status" value="1"/>
</dbReference>
<dbReference type="AlphaFoldDB" id="A0A6N2R8Y7"/>
<dbReference type="Pfam" id="PF00636">
    <property type="entry name" value="Ribonuclease_3"/>
    <property type="match status" value="1"/>
</dbReference>
<reference evidence="7" key="1">
    <citation type="submission" date="2019-11" db="EMBL/GenBank/DDBJ databases">
        <authorList>
            <person name="Feng L."/>
        </authorList>
    </citation>
    <scope>NUCLEOTIDE SEQUENCE</scope>
    <source>
        <strain evidence="7">AundefinedLFYP135</strain>
    </source>
</reference>
<dbReference type="EMBL" id="CACRSL010000003">
    <property type="protein sequence ID" value="VYS77194.1"/>
    <property type="molecule type" value="Genomic_DNA"/>
</dbReference>
<dbReference type="GO" id="GO:0004525">
    <property type="term" value="F:ribonuclease III activity"/>
    <property type="evidence" value="ECO:0007669"/>
    <property type="project" value="InterPro"/>
</dbReference>
<feature type="domain" description="RNase III" evidence="6">
    <location>
        <begin position="2"/>
        <end position="90"/>
    </location>
</feature>
<proteinExistence type="predicted"/>
<keyword evidence="2" id="KW-0698">rRNA processing</keyword>
<keyword evidence="3" id="KW-0540">Nuclease</keyword>
<evidence type="ECO:0000256" key="5">
    <source>
        <dbReference type="ARBA" id="ARBA00022801"/>
    </source>
</evidence>
<evidence type="ECO:0000259" key="6">
    <source>
        <dbReference type="Pfam" id="PF00636"/>
    </source>
</evidence>
<dbReference type="InterPro" id="IPR036389">
    <property type="entry name" value="RNase_III_sf"/>
</dbReference>
<keyword evidence="5 7" id="KW-0378">Hydrolase</keyword>
<dbReference type="GO" id="GO:0006364">
    <property type="term" value="P:rRNA processing"/>
    <property type="evidence" value="ECO:0007669"/>
    <property type="project" value="UniProtKB-KW"/>
</dbReference>
<evidence type="ECO:0000256" key="2">
    <source>
        <dbReference type="ARBA" id="ARBA00022552"/>
    </source>
</evidence>
<accession>A0A6N2R8Y7</accession>
<keyword evidence="4" id="KW-0255">Endonuclease</keyword>
<evidence type="ECO:0000256" key="3">
    <source>
        <dbReference type="ARBA" id="ARBA00022722"/>
    </source>
</evidence>
<evidence type="ECO:0000256" key="4">
    <source>
        <dbReference type="ARBA" id="ARBA00022759"/>
    </source>
</evidence>
<evidence type="ECO:0000313" key="7">
    <source>
        <dbReference type="EMBL" id="VYS77194.1"/>
    </source>
</evidence>
<name>A0A6N2R8Y7_9FIRM</name>